<comment type="similarity">
    <text evidence="2">Belongs to the glycosyltransferase 29 family.</text>
</comment>
<proteinExistence type="inferred from homology"/>
<evidence type="ECO:0000313" key="12">
    <source>
        <dbReference type="EMBL" id="GHP02804.1"/>
    </source>
</evidence>
<comment type="subcellular location">
    <subcellularLocation>
        <location evidence="1">Golgi apparatus membrane</location>
        <topology evidence="1">Single-pass type II membrane protein</topology>
    </subcellularLocation>
</comment>
<sequence length="314" mass="33982">MSLMGTGGTPVTDDEVAEQGKHGVAECTTSKDCPMSRMACVNKVCLCPVLFPGGSNCNAPRKPVDDWCLTPFEVWASKGPRYPSLRSRNGGTFGGQPNGAIPRCAVVGSSGRLKGSGAGAEIDDHDIVIRFNEAPSGGTFAKDVGSFTSLRFQNRDRSGYAQAKGEVCVVRKGKWYKGSDSKGKCSMKEMPLPVEHFVDGHWKVFRRPVNTQSVRTSGRDLGRPWFSNGFTGIVYALHMCATVDVYGFNFGAGYYFTKFKGKPNGWGRPGKGLSPPRKALATRHSWTKERDCLATLSEQLPNVVKVHKTAASSS</sequence>
<evidence type="ECO:0000256" key="3">
    <source>
        <dbReference type="ARBA" id="ARBA00022676"/>
    </source>
</evidence>
<comment type="caution">
    <text evidence="12">The sequence shown here is derived from an EMBL/GenBank/DDBJ whole genome shotgun (WGS) entry which is preliminary data.</text>
</comment>
<accession>A0A830H6X1</accession>
<dbReference type="OrthoDB" id="10264956at2759"/>
<keyword evidence="6" id="KW-0735">Signal-anchor</keyword>
<evidence type="ECO:0000256" key="5">
    <source>
        <dbReference type="ARBA" id="ARBA00022692"/>
    </source>
</evidence>
<evidence type="ECO:0000256" key="1">
    <source>
        <dbReference type="ARBA" id="ARBA00004323"/>
    </source>
</evidence>
<keyword evidence="8" id="KW-0333">Golgi apparatus</keyword>
<dbReference type="InterPro" id="IPR050943">
    <property type="entry name" value="Glycosyltr_29_Sialyltrsf"/>
</dbReference>
<evidence type="ECO:0000256" key="11">
    <source>
        <dbReference type="SAM" id="MobiDB-lite"/>
    </source>
</evidence>
<reference evidence="12" key="1">
    <citation type="submission" date="2020-10" db="EMBL/GenBank/DDBJ databases">
        <title>Unveiling of a novel bifunctional photoreceptor, Dualchrome1, isolated from a cosmopolitan green alga.</title>
        <authorList>
            <person name="Suzuki S."/>
            <person name="Kawachi M."/>
        </authorList>
    </citation>
    <scope>NUCLEOTIDE SEQUENCE</scope>
    <source>
        <strain evidence="12">NIES 2893</strain>
    </source>
</reference>
<evidence type="ECO:0000256" key="7">
    <source>
        <dbReference type="ARBA" id="ARBA00022989"/>
    </source>
</evidence>
<dbReference type="Proteomes" id="UP000660262">
    <property type="component" value="Unassembled WGS sequence"/>
</dbReference>
<evidence type="ECO:0000256" key="10">
    <source>
        <dbReference type="ARBA" id="ARBA00023180"/>
    </source>
</evidence>
<keyword evidence="3 12" id="KW-0328">Glycosyltransferase</keyword>
<keyword evidence="10" id="KW-0325">Glycoprotein</keyword>
<evidence type="ECO:0000313" key="13">
    <source>
        <dbReference type="Proteomes" id="UP000660262"/>
    </source>
</evidence>
<gene>
    <name evidence="12" type="ORF">PPROV_000155900</name>
</gene>
<evidence type="ECO:0000256" key="9">
    <source>
        <dbReference type="ARBA" id="ARBA00023136"/>
    </source>
</evidence>
<keyword evidence="5" id="KW-0812">Transmembrane</keyword>
<protein>
    <submittedName>
        <fullName evidence="12">CMP-N-acetylneuraminate-beta-galactosamide-alpha-2,3-sialyltransferase 2</fullName>
    </submittedName>
</protein>
<keyword evidence="9" id="KW-0472">Membrane</keyword>
<dbReference type="PANTHER" id="PTHR11987">
    <property type="entry name" value="ALPHA-2,8-SIALYLTRANSFERASE"/>
    <property type="match status" value="1"/>
</dbReference>
<evidence type="ECO:0000256" key="8">
    <source>
        <dbReference type="ARBA" id="ARBA00023034"/>
    </source>
</evidence>
<dbReference type="AlphaFoldDB" id="A0A830H6X1"/>
<name>A0A830H6X1_9CHLO</name>
<organism evidence="12 13">
    <name type="scientific">Pycnococcus provasolii</name>
    <dbReference type="NCBI Taxonomy" id="41880"/>
    <lineage>
        <taxon>Eukaryota</taxon>
        <taxon>Viridiplantae</taxon>
        <taxon>Chlorophyta</taxon>
        <taxon>Pseudoscourfieldiophyceae</taxon>
        <taxon>Pseudoscourfieldiales</taxon>
        <taxon>Pycnococcaceae</taxon>
        <taxon>Pycnococcus</taxon>
    </lineage>
</organism>
<dbReference type="Gene3D" id="3.90.1480.20">
    <property type="entry name" value="Glycosyl transferase family 29"/>
    <property type="match status" value="1"/>
</dbReference>
<evidence type="ECO:0000256" key="6">
    <source>
        <dbReference type="ARBA" id="ARBA00022968"/>
    </source>
</evidence>
<dbReference type="PANTHER" id="PTHR11987:SF36">
    <property type="entry name" value="SIA-ALPHA-2,3-GAL-BETA-1,4-GLCNAC-R:ALPHA 2,8-SIALYLTRANSFERASE"/>
    <property type="match status" value="1"/>
</dbReference>
<keyword evidence="4 12" id="KW-0808">Transferase</keyword>
<dbReference type="GO" id="GO:0000139">
    <property type="term" value="C:Golgi membrane"/>
    <property type="evidence" value="ECO:0007669"/>
    <property type="project" value="UniProtKB-SubCell"/>
</dbReference>
<dbReference type="Pfam" id="PF00777">
    <property type="entry name" value="Glyco_transf_29"/>
    <property type="match status" value="1"/>
</dbReference>
<keyword evidence="7" id="KW-1133">Transmembrane helix</keyword>
<dbReference type="InterPro" id="IPR038578">
    <property type="entry name" value="GT29-like_sf"/>
</dbReference>
<keyword evidence="13" id="KW-1185">Reference proteome</keyword>
<dbReference type="InterPro" id="IPR001675">
    <property type="entry name" value="Glyco_trans_29"/>
</dbReference>
<evidence type="ECO:0000256" key="4">
    <source>
        <dbReference type="ARBA" id="ARBA00022679"/>
    </source>
</evidence>
<dbReference type="EMBL" id="BNJQ01000004">
    <property type="protein sequence ID" value="GHP02804.1"/>
    <property type="molecule type" value="Genomic_DNA"/>
</dbReference>
<dbReference type="GO" id="GO:0008373">
    <property type="term" value="F:sialyltransferase activity"/>
    <property type="evidence" value="ECO:0007669"/>
    <property type="project" value="InterPro"/>
</dbReference>
<evidence type="ECO:0000256" key="2">
    <source>
        <dbReference type="ARBA" id="ARBA00006003"/>
    </source>
</evidence>
<feature type="region of interest" description="Disordered" evidence="11">
    <location>
        <begin position="1"/>
        <end position="21"/>
    </location>
</feature>